<evidence type="ECO:0000313" key="6">
    <source>
        <dbReference type="EMBL" id="ADD92933.1"/>
    </source>
</evidence>
<accession>D6PB17</accession>
<feature type="domain" description="Formiminotransferase C-terminal subdomain" evidence="4">
    <location>
        <begin position="134"/>
        <end position="283"/>
    </location>
</feature>
<name>D6PB17_9ARCH</name>
<evidence type="ECO:0000256" key="3">
    <source>
        <dbReference type="SAM" id="MobiDB-lite"/>
    </source>
</evidence>
<organism evidence="6">
    <name type="scientific">uncultured archaeon MedDCM-OCT-S04-C14</name>
    <dbReference type="NCBI Taxonomy" id="743084"/>
    <lineage>
        <taxon>Archaea</taxon>
        <taxon>environmental samples</taxon>
    </lineage>
</organism>
<dbReference type="GO" id="GO:0030409">
    <property type="term" value="F:glutamate formimidoyltransferase activity"/>
    <property type="evidence" value="ECO:0007669"/>
    <property type="project" value="UniProtKB-EC"/>
</dbReference>
<dbReference type="PANTHER" id="PTHR12234:SF0">
    <property type="entry name" value="FORMIMIDOYLTRANSFERASE-CYCLODEAMINASE"/>
    <property type="match status" value="1"/>
</dbReference>
<dbReference type="AlphaFoldDB" id="D6PB17"/>
<dbReference type="InterPro" id="IPR013802">
    <property type="entry name" value="Formiminotransferase_C"/>
</dbReference>
<feature type="compositionally biased region" description="Basic and acidic residues" evidence="3">
    <location>
        <begin position="102"/>
        <end position="112"/>
    </location>
</feature>
<proteinExistence type="predicted"/>
<evidence type="ECO:0000256" key="1">
    <source>
        <dbReference type="ARBA" id="ARBA00012252"/>
    </source>
</evidence>
<dbReference type="Pfam" id="PF07837">
    <property type="entry name" value="FTCD_N"/>
    <property type="match status" value="1"/>
</dbReference>
<feature type="domain" description="Formiminotransferase N-terminal subdomain" evidence="5">
    <location>
        <begin position="1"/>
        <end position="133"/>
    </location>
</feature>
<dbReference type="InterPro" id="IPR051623">
    <property type="entry name" value="FTCD"/>
</dbReference>
<dbReference type="EMBL" id="GU942958">
    <property type="protein sequence ID" value="ADD92933.1"/>
    <property type="molecule type" value="Genomic_DNA"/>
</dbReference>
<evidence type="ECO:0000256" key="2">
    <source>
        <dbReference type="ARBA" id="ARBA00022679"/>
    </source>
</evidence>
<dbReference type="InterPro" id="IPR037070">
    <property type="entry name" value="Formiminotransferase_C_sf"/>
</dbReference>
<dbReference type="InterPro" id="IPR012886">
    <property type="entry name" value="Formiminotransferase_N"/>
</dbReference>
<keyword evidence="2 6" id="KW-0808">Transferase</keyword>
<dbReference type="SUPFAM" id="SSF55116">
    <property type="entry name" value="Formiminotransferase domain of formiminotransferase-cyclodeaminase"/>
    <property type="match status" value="2"/>
</dbReference>
<evidence type="ECO:0000259" key="4">
    <source>
        <dbReference type="SMART" id="SM01221"/>
    </source>
</evidence>
<dbReference type="InterPro" id="IPR022384">
    <property type="entry name" value="FormiminoTrfase_cat_dom_sf"/>
</dbReference>
<dbReference type="Gene3D" id="3.30.990.10">
    <property type="entry name" value="Formiminotransferase, N-terminal subdomain"/>
    <property type="match status" value="1"/>
</dbReference>
<dbReference type="GO" id="GO:0005542">
    <property type="term" value="F:folic acid binding"/>
    <property type="evidence" value="ECO:0007669"/>
    <property type="project" value="InterPro"/>
</dbReference>
<evidence type="ECO:0000259" key="5">
    <source>
        <dbReference type="SMART" id="SM01222"/>
    </source>
</evidence>
<sequence length="290" mass="31303">MANGAVALIEKSIEVLDMRTHSGEHPRMGVVDVCPFVPLRNTTMEECAALAEGVVERLAQRGDVPLFLYGHAAVREERTMLSHLRKEEYEGLESRLNGGETSHSDATRWPDAGAKEWSDDVARTGGITVGARSILVAYNVNVNEEGASVSKKIGSIVRSSGRLLKSPNGGKIRSRGMLPKVQGMGVPVDELGISQVSMNLLDVDVCPLHLAFKTCESLAGDHNTTLCGSEVVGLVPLKAMLDAGRFFDPDAPTDRARVEAAMKGLGLNVHHFFDPDLHIIEWALEKEVGA</sequence>
<dbReference type="InterPro" id="IPR037064">
    <property type="entry name" value="Formiminotransferase_N_sf"/>
</dbReference>
<dbReference type="Pfam" id="PF02971">
    <property type="entry name" value="FTCD"/>
    <property type="match status" value="1"/>
</dbReference>
<dbReference type="SMART" id="SM01221">
    <property type="entry name" value="FTCD"/>
    <property type="match status" value="1"/>
</dbReference>
<reference evidence="6" key="1">
    <citation type="journal article" date="2010" name="ISME J.">
        <title>Metagenome of the Mediterranean deep chlorophyll maximum studied by direct and fosmid library 454 pyrosequencing.</title>
        <authorList>
            <person name="Ghai R."/>
            <person name="Martin-Cuadrado A.B."/>
            <person name="Molto A.G."/>
            <person name="Heredia I.G."/>
            <person name="Cabrera R."/>
            <person name="Martin J."/>
            <person name="Verdu M."/>
            <person name="Deschamps P."/>
            <person name="Moreira D."/>
            <person name="Lopez-Garcia P."/>
            <person name="Mira A."/>
            <person name="Rodriguez-Valera F."/>
        </authorList>
    </citation>
    <scope>NUCLEOTIDE SEQUENCE</scope>
</reference>
<dbReference type="Gene3D" id="3.30.70.670">
    <property type="entry name" value="Formiminotransferase, C-terminal subdomain"/>
    <property type="match status" value="1"/>
</dbReference>
<dbReference type="EC" id="2.1.2.5" evidence="1"/>
<feature type="region of interest" description="Disordered" evidence="3">
    <location>
        <begin position="92"/>
        <end position="112"/>
    </location>
</feature>
<dbReference type="PANTHER" id="PTHR12234">
    <property type="entry name" value="FORMIMINOTRANSFERASE-CYCLODEAMINASE"/>
    <property type="match status" value="1"/>
</dbReference>
<dbReference type="SMART" id="SM01222">
    <property type="entry name" value="FTCD_N"/>
    <property type="match status" value="1"/>
</dbReference>
<protein>
    <recommendedName>
        <fullName evidence="1">glutamate formimidoyltransferase</fullName>
        <ecNumber evidence="1">2.1.2.5</ecNumber>
    </recommendedName>
</protein>